<dbReference type="Pfam" id="PF01522">
    <property type="entry name" value="Polysacc_deac_1"/>
    <property type="match status" value="1"/>
</dbReference>
<evidence type="ECO:0000256" key="3">
    <source>
        <dbReference type="SAM" id="SignalP"/>
    </source>
</evidence>
<comment type="caution">
    <text evidence="5">The sequence shown here is derived from an EMBL/GenBank/DDBJ whole genome shotgun (WGS) entry which is preliminary data.</text>
</comment>
<dbReference type="Proteomes" id="UP000286974">
    <property type="component" value="Unassembled WGS sequence"/>
</dbReference>
<evidence type="ECO:0000313" key="6">
    <source>
        <dbReference type="Proteomes" id="UP000286974"/>
    </source>
</evidence>
<dbReference type="Gene3D" id="3.20.20.370">
    <property type="entry name" value="Glycoside hydrolase/deacetylase"/>
    <property type="match status" value="1"/>
</dbReference>
<dbReference type="STRING" id="1138822.PL11_003780"/>
<organism evidence="5 6">
    <name type="scientific">Lentilactobacillus kosonis</name>
    <dbReference type="NCBI Taxonomy" id="2810561"/>
    <lineage>
        <taxon>Bacteria</taxon>
        <taxon>Bacillati</taxon>
        <taxon>Bacillota</taxon>
        <taxon>Bacilli</taxon>
        <taxon>Lactobacillales</taxon>
        <taxon>Lactobacillaceae</taxon>
        <taxon>Lentilactobacillus</taxon>
    </lineage>
</organism>
<evidence type="ECO:0000256" key="2">
    <source>
        <dbReference type="ARBA" id="ARBA00022801"/>
    </source>
</evidence>
<keyword evidence="3" id="KW-0732">Signal</keyword>
<sequence length="341" mass="37934">MKFSKLITTVAVAFSVGTLATQAHAAKSKVTTPNSQHLTFKQLTGNNSHRLGTIRQLTRSQIATDHKLSGKQVQYLMALPLPHRLTARNFTLDSQTLTMHLTKNKLNVKIAKIPLSKLSGIILNRYLPKTLWYHKPATTNQKVVALTFDDGPDPVLTPKLLKTLKKANVPATFFEVGSSVIKYPQISRMVLKYGNQIGNHSWNHPQLTKIGKAKAIHQIAATDAAVYKATGTLPSFVRPPYGAINETIGAAFDRPTIQWDVDSLDWSYLNTPKTVNHVLSTTHNGSIILMHDIHPTSVAAVPSIINGLKKRGYKFVTLEQLIQKPLLSNYQYFGRNDFRNL</sequence>
<dbReference type="PANTHER" id="PTHR10587">
    <property type="entry name" value="GLYCOSYL TRANSFERASE-RELATED"/>
    <property type="match status" value="1"/>
</dbReference>
<keyword evidence="6" id="KW-1185">Reference proteome</keyword>
<evidence type="ECO:0000259" key="4">
    <source>
        <dbReference type="PROSITE" id="PS51677"/>
    </source>
</evidence>
<evidence type="ECO:0000313" key="5">
    <source>
        <dbReference type="EMBL" id="GAY72354.1"/>
    </source>
</evidence>
<protein>
    <submittedName>
        <fullName evidence="5">Peptidoglycan N-acetylglucosamine deacetylase</fullName>
        <ecNumber evidence="5">3.5.1.-</ecNumber>
    </submittedName>
</protein>
<dbReference type="GO" id="GO:0016020">
    <property type="term" value="C:membrane"/>
    <property type="evidence" value="ECO:0007669"/>
    <property type="project" value="TreeGrafter"/>
</dbReference>
<reference evidence="5 6" key="1">
    <citation type="submission" date="2017-11" db="EMBL/GenBank/DDBJ databases">
        <title>Draft Genome Sequence of Lactobacillus curieae NBRC 111893 isolated from Koso, a Japanese sugar-Vegetable Fermented Beverage.</title>
        <authorList>
            <person name="Chiou T.Y."/>
            <person name="Oshima K."/>
            <person name="Suda W."/>
            <person name="Hattori M."/>
            <person name="Takahashi T."/>
        </authorList>
    </citation>
    <scope>NUCLEOTIDE SEQUENCE [LARGE SCALE GENOMIC DNA]</scope>
    <source>
        <strain evidence="5 6">NBRC111893</strain>
    </source>
</reference>
<keyword evidence="1" id="KW-0479">Metal-binding</keyword>
<proteinExistence type="predicted"/>
<keyword evidence="2 5" id="KW-0378">Hydrolase</keyword>
<feature type="chain" id="PRO_5019368176" evidence="3">
    <location>
        <begin position="26"/>
        <end position="341"/>
    </location>
</feature>
<dbReference type="RefSeq" id="WP_125007795.1">
    <property type="nucleotide sequence ID" value="NZ_BEXA01000001.1"/>
</dbReference>
<dbReference type="PANTHER" id="PTHR10587:SF133">
    <property type="entry name" value="CHITIN DEACETYLASE 1-RELATED"/>
    <property type="match status" value="1"/>
</dbReference>
<dbReference type="GO" id="GO:0046872">
    <property type="term" value="F:metal ion binding"/>
    <property type="evidence" value="ECO:0007669"/>
    <property type="project" value="UniProtKB-KW"/>
</dbReference>
<dbReference type="OrthoDB" id="9812065at2"/>
<name>A0A401FJ05_9LACO</name>
<dbReference type="GO" id="GO:0005975">
    <property type="term" value="P:carbohydrate metabolic process"/>
    <property type="evidence" value="ECO:0007669"/>
    <property type="project" value="InterPro"/>
</dbReference>
<gene>
    <name evidence="5" type="ORF">NBRC111893_500</name>
</gene>
<dbReference type="InterPro" id="IPR050248">
    <property type="entry name" value="Polysacc_deacetylase_ArnD"/>
</dbReference>
<dbReference type="InterPro" id="IPR011330">
    <property type="entry name" value="Glyco_hydro/deAcase_b/a-brl"/>
</dbReference>
<evidence type="ECO:0000256" key="1">
    <source>
        <dbReference type="ARBA" id="ARBA00022723"/>
    </source>
</evidence>
<dbReference type="PROSITE" id="PS51677">
    <property type="entry name" value="NODB"/>
    <property type="match status" value="1"/>
</dbReference>
<dbReference type="AlphaFoldDB" id="A0A401FJ05"/>
<dbReference type="EMBL" id="BEXA01000001">
    <property type="protein sequence ID" value="GAY72354.1"/>
    <property type="molecule type" value="Genomic_DNA"/>
</dbReference>
<dbReference type="EC" id="3.5.1.-" evidence="5"/>
<dbReference type="GO" id="GO:0016810">
    <property type="term" value="F:hydrolase activity, acting on carbon-nitrogen (but not peptide) bonds"/>
    <property type="evidence" value="ECO:0007669"/>
    <property type="project" value="InterPro"/>
</dbReference>
<feature type="domain" description="NodB homology" evidence="4">
    <location>
        <begin position="142"/>
        <end position="316"/>
    </location>
</feature>
<feature type="signal peptide" evidence="3">
    <location>
        <begin position="1"/>
        <end position="25"/>
    </location>
</feature>
<dbReference type="SUPFAM" id="SSF88713">
    <property type="entry name" value="Glycoside hydrolase/deacetylase"/>
    <property type="match status" value="1"/>
</dbReference>
<accession>A0A401FJ05</accession>
<dbReference type="InterPro" id="IPR002509">
    <property type="entry name" value="NODB_dom"/>
</dbReference>